<organism evidence="1 2">
    <name type="scientific">Thalassomonas actiniarum</name>
    <dbReference type="NCBI Taxonomy" id="485447"/>
    <lineage>
        <taxon>Bacteria</taxon>
        <taxon>Pseudomonadati</taxon>
        <taxon>Pseudomonadota</taxon>
        <taxon>Gammaproteobacteria</taxon>
        <taxon>Alteromonadales</taxon>
        <taxon>Colwelliaceae</taxon>
        <taxon>Thalassomonas</taxon>
    </lineage>
</organism>
<evidence type="ECO:0000313" key="2">
    <source>
        <dbReference type="Proteomes" id="UP000032568"/>
    </source>
</evidence>
<keyword evidence="2" id="KW-1185">Reference proteome</keyword>
<protein>
    <submittedName>
        <fullName evidence="1">DUF1353 domain-containing protein</fullName>
    </submittedName>
</protein>
<sequence>MLPDVSALYRDDLDAFILNHPLQTPEIDLPAGMLSDGFSSPWYLRWYVNRVEQGWIAAWVHDRCYQQAINTKPWADKLFYKNLRRCRVKKSKAKIMYLAVKLFGKGSY</sequence>
<gene>
    <name evidence="1" type="ORF">SG35_024430</name>
</gene>
<dbReference type="InterPro" id="IPR010767">
    <property type="entry name" value="Phage_CGC-2007_Cje0229"/>
</dbReference>
<dbReference type="RefSeq" id="WP_044836104.1">
    <property type="nucleotide sequence ID" value="NZ_CP059735.1"/>
</dbReference>
<proteinExistence type="predicted"/>
<accession>A0AAF0C301</accession>
<dbReference type="AlphaFoldDB" id="A0AAF0C301"/>
<dbReference type="Proteomes" id="UP000032568">
    <property type="component" value="Chromosome"/>
</dbReference>
<name>A0AAF0C301_9GAMM</name>
<dbReference type="EMBL" id="CP059735">
    <property type="protein sequence ID" value="WDD98380.1"/>
    <property type="molecule type" value="Genomic_DNA"/>
</dbReference>
<reference evidence="1 2" key="2">
    <citation type="journal article" date="2022" name="Mar. Drugs">
        <title>Bioassay-Guided Fractionation Leads to the Detection of Cholic Acid Generated by the Rare Thalassomonas sp.</title>
        <authorList>
            <person name="Pheiffer F."/>
            <person name="Schneider Y.K."/>
            <person name="Hansen E.H."/>
            <person name="Andersen J.H."/>
            <person name="Isaksson J."/>
            <person name="Busche T."/>
            <person name="R C."/>
            <person name="Kalinowski J."/>
            <person name="Zyl L.V."/>
            <person name="Trindade M."/>
        </authorList>
    </citation>
    <scope>NUCLEOTIDE SEQUENCE [LARGE SCALE GENOMIC DNA]</scope>
    <source>
        <strain evidence="1 2">A5K-106</strain>
    </source>
</reference>
<evidence type="ECO:0000313" key="1">
    <source>
        <dbReference type="EMBL" id="WDD98380.1"/>
    </source>
</evidence>
<dbReference type="Pfam" id="PF07087">
    <property type="entry name" value="DUF1353"/>
    <property type="match status" value="1"/>
</dbReference>
<reference evidence="1 2" key="1">
    <citation type="journal article" date="2015" name="Genome Announc.">
        <title>Draft Genome Sequences of Marine Isolates of Thalassomonas viridans and Thalassomonas actiniarum.</title>
        <authorList>
            <person name="Olonade I."/>
            <person name="van Zyl L.J."/>
            <person name="Trindade M."/>
        </authorList>
    </citation>
    <scope>NUCLEOTIDE SEQUENCE [LARGE SCALE GENOMIC DNA]</scope>
    <source>
        <strain evidence="1 2">A5K-106</strain>
    </source>
</reference>
<dbReference type="KEGG" id="tact:SG35_024430"/>